<evidence type="ECO:0000256" key="2">
    <source>
        <dbReference type="ARBA" id="ARBA00009055"/>
    </source>
</evidence>
<keyword evidence="9" id="KW-0998">Cell outer membrane</keyword>
<evidence type="ECO:0000256" key="3">
    <source>
        <dbReference type="ARBA" id="ARBA00022448"/>
    </source>
</evidence>
<name>A0A793Z2I6_ECOLX</name>
<comment type="similarity">
    <text evidence="2">Belongs to the TPS (TC 1.B.20) family.</text>
</comment>
<feature type="region of interest" description="Disordered" evidence="10">
    <location>
        <begin position="39"/>
        <end position="59"/>
    </location>
</feature>
<dbReference type="Pfam" id="PF03865">
    <property type="entry name" value="ShlB"/>
    <property type="match status" value="1"/>
</dbReference>
<comment type="subcellular location">
    <subcellularLocation>
        <location evidence="1">Cell outer membrane</location>
    </subcellularLocation>
</comment>
<dbReference type="PANTHER" id="PTHR34597:SF3">
    <property type="entry name" value="OUTER MEMBRANE TRANSPORTER CDIB"/>
    <property type="match status" value="1"/>
</dbReference>
<dbReference type="Pfam" id="PF08479">
    <property type="entry name" value="POTRA_2"/>
    <property type="match status" value="1"/>
</dbReference>
<keyword evidence="8" id="KW-0472">Membrane</keyword>
<evidence type="ECO:0000256" key="5">
    <source>
        <dbReference type="ARBA" id="ARBA00022692"/>
    </source>
</evidence>
<keyword evidence="3" id="KW-0813">Transport</keyword>
<evidence type="ECO:0000313" key="13">
    <source>
        <dbReference type="EMBL" id="HAI8760907.1"/>
    </source>
</evidence>
<dbReference type="InterPro" id="IPR013686">
    <property type="entry name" value="Polypept-transport_assoc_ShlB"/>
</dbReference>
<protein>
    <submittedName>
        <fullName evidence="14">ShlB/FhaC/HecB family hemolysin secretion/activation protein</fullName>
    </submittedName>
</protein>
<dbReference type="Pfam" id="PF17287">
    <property type="entry name" value="POTRA_3"/>
    <property type="match status" value="1"/>
</dbReference>
<keyword evidence="11" id="KW-0732">Signal</keyword>
<dbReference type="AlphaFoldDB" id="A0A793Z2I6"/>
<dbReference type="GO" id="GO:0098046">
    <property type="term" value="C:type V protein secretion system complex"/>
    <property type="evidence" value="ECO:0007669"/>
    <property type="project" value="TreeGrafter"/>
</dbReference>
<proteinExistence type="inferred from homology"/>
<evidence type="ECO:0000256" key="4">
    <source>
        <dbReference type="ARBA" id="ARBA00022452"/>
    </source>
</evidence>
<dbReference type="PIRSF" id="PIRSF029745">
    <property type="entry name" value="FhaC"/>
    <property type="match status" value="1"/>
</dbReference>
<dbReference type="InterPro" id="IPR027282">
    <property type="entry name" value="TPS"/>
</dbReference>
<dbReference type="EMBL" id="DABGYO010000044">
    <property type="protein sequence ID" value="HAJ0849865.1"/>
    <property type="molecule type" value="Genomic_DNA"/>
</dbReference>
<dbReference type="Gene3D" id="3.10.20.310">
    <property type="entry name" value="membrane protein fhac"/>
    <property type="match status" value="1"/>
</dbReference>
<organism evidence="14">
    <name type="scientific">Escherichia coli</name>
    <dbReference type="NCBI Taxonomy" id="562"/>
    <lineage>
        <taxon>Bacteria</taxon>
        <taxon>Pseudomonadati</taxon>
        <taxon>Pseudomonadota</taxon>
        <taxon>Gammaproteobacteria</taxon>
        <taxon>Enterobacterales</taxon>
        <taxon>Enterobacteriaceae</taxon>
        <taxon>Escherichia</taxon>
    </lineage>
</organism>
<dbReference type="GO" id="GO:0009279">
    <property type="term" value="C:cell outer membrane"/>
    <property type="evidence" value="ECO:0007669"/>
    <property type="project" value="UniProtKB-SubCell"/>
</dbReference>
<evidence type="ECO:0000259" key="12">
    <source>
        <dbReference type="PROSITE" id="PS51779"/>
    </source>
</evidence>
<evidence type="ECO:0000256" key="8">
    <source>
        <dbReference type="ARBA" id="ARBA00023136"/>
    </source>
</evidence>
<evidence type="ECO:0000256" key="7">
    <source>
        <dbReference type="ARBA" id="ARBA00023065"/>
    </source>
</evidence>
<evidence type="ECO:0000256" key="1">
    <source>
        <dbReference type="ARBA" id="ARBA00004442"/>
    </source>
</evidence>
<reference evidence="14" key="2">
    <citation type="submission" date="2019-09" db="EMBL/GenBank/DDBJ databases">
        <authorList>
            <consortium name="NCBI Pathogen Detection Project"/>
        </authorList>
    </citation>
    <scope>NUCLEOTIDE SEQUENCE</scope>
    <source>
        <strain evidence="14">EC00617</strain>
        <strain evidence="13">EC00709</strain>
    </source>
</reference>
<feature type="domain" description="POTRA" evidence="12">
    <location>
        <begin position="87"/>
        <end position="163"/>
    </location>
</feature>
<dbReference type="FunFam" id="2.40.160.50:FF:000009">
    <property type="entry name" value="Putative hemolysin activator protein"/>
    <property type="match status" value="1"/>
</dbReference>
<evidence type="ECO:0000256" key="11">
    <source>
        <dbReference type="SAM" id="SignalP"/>
    </source>
</evidence>
<feature type="signal peptide" evidence="11">
    <location>
        <begin position="1"/>
        <end position="30"/>
    </location>
</feature>
<evidence type="ECO:0000256" key="9">
    <source>
        <dbReference type="ARBA" id="ARBA00023237"/>
    </source>
</evidence>
<dbReference type="GO" id="GO:0046819">
    <property type="term" value="P:protein secretion by the type V secretion system"/>
    <property type="evidence" value="ECO:0007669"/>
    <property type="project" value="TreeGrafter"/>
</dbReference>
<dbReference type="RefSeq" id="WP_049080364.1">
    <property type="nucleotide sequence ID" value="NZ_CABGIG010000006.1"/>
</dbReference>
<dbReference type="InterPro" id="IPR035251">
    <property type="entry name" value="ShlB_POTRA"/>
</dbReference>
<keyword evidence="6" id="KW-0653">Protein transport</keyword>
<dbReference type="GO" id="GO:0006811">
    <property type="term" value="P:monoatomic ion transport"/>
    <property type="evidence" value="ECO:0007669"/>
    <property type="project" value="UniProtKB-KW"/>
</dbReference>
<reference evidence="14" key="1">
    <citation type="journal article" date="2018" name="Genome Biol.">
        <title>SKESA: strategic k-mer extension for scrupulous assemblies.</title>
        <authorList>
            <person name="Souvorov A."/>
            <person name="Agarwala R."/>
            <person name="Lipman D.J."/>
        </authorList>
    </citation>
    <scope>NUCLEOTIDE SEQUENCE</scope>
    <source>
        <strain evidence="14">EC00617</strain>
        <strain evidence="13">EC00709</strain>
    </source>
</reference>
<accession>A0A793Z2I6</accession>
<dbReference type="InterPro" id="IPR005565">
    <property type="entry name" value="Hemolysn_activator_HlyB_C"/>
</dbReference>
<dbReference type="GO" id="GO:0008320">
    <property type="term" value="F:protein transmembrane transporter activity"/>
    <property type="evidence" value="ECO:0007669"/>
    <property type="project" value="TreeGrafter"/>
</dbReference>
<dbReference type="PROSITE" id="PS51779">
    <property type="entry name" value="POTRA"/>
    <property type="match status" value="1"/>
</dbReference>
<dbReference type="EMBL" id="DABFSR010000032">
    <property type="protein sequence ID" value="HAI8760907.1"/>
    <property type="molecule type" value="Genomic_DNA"/>
</dbReference>
<sequence length="581" mass="64425">MLSFLSPLQRLCFFPFLSLVVSAVSFSLSAKETTSPLFRSGEHPFIHQEQQQQSREASLMPKAPDIRLSPPSSVSSRLIFPAESPCFQITQVVTDGGGALPHWIPVQRIVDQAKGQCLGRDGINLLMSALQNRLIGHGYITTRVLAPSQDLKTGTLRLLIVPGTVRDIYLNTGSDDYIRLYSAFPARKGELLDLRDIEQGLENLQRLPTVSARMVLKPGDRPGQSDIVIERSQSRYWRTGAWVDDSGTESTGRYQGGVMLALDNPLSFSDLFYVTASRDLGFGGRHKSTHSYSAHYSVPLGYWLAGINLNDYRYYQTVAGKYTDIHYSGKSRSLNLQLSRVLHRGASSRTTASYDVLLRETRNFIDDTEITAQKRRTSAWRIGLSHRHYIGAATLDARVSYQRGTRWFGALPAPEEAWDDYGGVTALSKILSWNASLTAPFSLGEQSFSWNTTWRRQMSATPLTPQDEFSIGNRWSVRGFDGERTLSASNGWLVQNTLSWQTPLPLQELYLGADYGEVSGNSTTQSDLTGQHLVGSVLGIRGAFGNTGVSYDASVGIPLSKPAGFKTDPVVTTFSVNWNWQ</sequence>
<keyword evidence="7" id="KW-0406">Ion transport</keyword>
<comment type="caution">
    <text evidence="14">The sequence shown here is derived from an EMBL/GenBank/DDBJ whole genome shotgun (WGS) entry which is preliminary data.</text>
</comment>
<evidence type="ECO:0000313" key="14">
    <source>
        <dbReference type="EMBL" id="HAJ0849865.1"/>
    </source>
</evidence>
<keyword evidence="4" id="KW-1134">Transmembrane beta strand</keyword>
<keyword evidence="5" id="KW-0812">Transmembrane</keyword>
<dbReference type="InterPro" id="IPR034746">
    <property type="entry name" value="POTRA"/>
</dbReference>
<feature type="chain" id="PRO_5033583595" evidence="11">
    <location>
        <begin position="31"/>
        <end position="581"/>
    </location>
</feature>
<evidence type="ECO:0000256" key="6">
    <source>
        <dbReference type="ARBA" id="ARBA00022927"/>
    </source>
</evidence>
<dbReference type="PANTHER" id="PTHR34597">
    <property type="entry name" value="SLR1661 PROTEIN"/>
    <property type="match status" value="1"/>
</dbReference>
<dbReference type="FunFam" id="3.10.20.310:FF:000018">
    <property type="entry name" value="ShlB/FhaC/HecB family hemolysin secretion/activation protein"/>
    <property type="match status" value="1"/>
</dbReference>
<gene>
    <name evidence="13" type="ORF">HJ971_004323</name>
    <name evidence="14" type="ORF">HL560_22900</name>
</gene>
<dbReference type="Gene3D" id="2.40.160.50">
    <property type="entry name" value="membrane protein fhac: a member of the omp85/tpsb transporter family"/>
    <property type="match status" value="1"/>
</dbReference>
<evidence type="ECO:0000256" key="10">
    <source>
        <dbReference type="SAM" id="MobiDB-lite"/>
    </source>
</evidence>
<dbReference type="InterPro" id="IPR051544">
    <property type="entry name" value="TPS_OM_transporter"/>
</dbReference>